<dbReference type="AlphaFoldDB" id="A0A077RYZ3"/>
<sequence length="284" mass="31115">MMPMTQGKKRRRANKHRAAARTRPRPTPVCSGKEEEKEKEKASSVPSETATAKQPIYLVVEHGLEEPTHSVIKAAAGASTRRLRSSKHGMSFAAVGTAYGPRIAGLGLDRTTLYDPKASAEYGAPRLVYSKMHPVLIAHGCKLHALSRRPSVVPGRDFMPWFHVLDLNDVGDDLGWRQLPLPPIFPCLINPLEYRDRIKWDMVDDKNLPFVGQAVPLGGCRFVAYSEEKGGAAAVYDIEVLRPENSVTGKTKLSVVELQVISKGIVPGQLLCSMGNGSFSSFDI</sequence>
<dbReference type="HOGENOM" id="CLU_041856_0_0_1"/>
<gene>
    <name evidence="2" type="ORF">TRAES_3BF045700040CFD_c1</name>
</gene>
<feature type="compositionally biased region" description="Basic residues" evidence="1">
    <location>
        <begin position="7"/>
        <end position="24"/>
    </location>
</feature>
<evidence type="ECO:0000313" key="2">
    <source>
        <dbReference type="EMBL" id="CDM85640.1"/>
    </source>
</evidence>
<accession>A0A077RYZ3</accession>
<dbReference type="ExpressionAtlas" id="A0A077RYZ3">
    <property type="expression patterns" value="baseline and differential"/>
</dbReference>
<feature type="compositionally biased region" description="Basic and acidic residues" evidence="1">
    <location>
        <begin position="32"/>
        <end position="42"/>
    </location>
</feature>
<name>A0A077RYZ3_WHEAT</name>
<protein>
    <submittedName>
        <fullName evidence="2">Uncharacterized protein</fullName>
    </submittedName>
</protein>
<organism evidence="2">
    <name type="scientific">Triticum aestivum</name>
    <name type="common">Wheat</name>
    <dbReference type="NCBI Taxonomy" id="4565"/>
    <lineage>
        <taxon>Eukaryota</taxon>
        <taxon>Viridiplantae</taxon>
        <taxon>Streptophyta</taxon>
        <taxon>Embryophyta</taxon>
        <taxon>Tracheophyta</taxon>
        <taxon>Spermatophyta</taxon>
        <taxon>Magnoliopsida</taxon>
        <taxon>Liliopsida</taxon>
        <taxon>Poales</taxon>
        <taxon>Poaceae</taxon>
        <taxon>BOP clade</taxon>
        <taxon>Pooideae</taxon>
        <taxon>Triticodae</taxon>
        <taxon>Triticeae</taxon>
        <taxon>Triticinae</taxon>
        <taxon>Triticum</taxon>
    </lineage>
</organism>
<dbReference type="InterPro" id="IPR012871">
    <property type="entry name" value="DUF1668_ORYSA"/>
</dbReference>
<evidence type="ECO:0000256" key="1">
    <source>
        <dbReference type="SAM" id="MobiDB-lite"/>
    </source>
</evidence>
<dbReference type="EMBL" id="HG670306">
    <property type="protein sequence ID" value="CDM85640.1"/>
    <property type="molecule type" value="Genomic_DNA"/>
</dbReference>
<proteinExistence type="predicted"/>
<feature type="region of interest" description="Disordered" evidence="1">
    <location>
        <begin position="1"/>
        <end position="50"/>
    </location>
</feature>
<dbReference type="Pfam" id="PF07893">
    <property type="entry name" value="DUF1668"/>
    <property type="match status" value="2"/>
</dbReference>
<reference evidence="2" key="1">
    <citation type="journal article" date="2014" name="Science">
        <title>Structural and functional partitioning of bread wheat chromosome 3B.</title>
        <authorList>
            <person name="Choulet F."/>
            <person name="Alberti A."/>
            <person name="Theil S."/>
            <person name="Glover N."/>
            <person name="Barbe V."/>
            <person name="Daron J."/>
            <person name="Pingault L."/>
            <person name="Sourdille P."/>
            <person name="Couloux A."/>
            <person name="Paux E."/>
            <person name="Leroy P."/>
            <person name="Mangenot S."/>
            <person name="Guilhot N."/>
            <person name="Le Gouis J."/>
            <person name="Balfourier F."/>
            <person name="Alaux M."/>
            <person name="Jamilloux V."/>
            <person name="Poulain J."/>
            <person name="Durand C."/>
            <person name="Bellec A."/>
            <person name="Gaspin C."/>
            <person name="Safar J."/>
            <person name="Dolezel J."/>
            <person name="Rogers J."/>
            <person name="Vandepoele K."/>
            <person name="Aury J.M."/>
            <person name="Mayer K."/>
            <person name="Berges H."/>
            <person name="Quesneville H."/>
            <person name="Wincker P."/>
            <person name="Feuillet C."/>
        </authorList>
    </citation>
    <scope>NUCLEOTIDE SEQUENCE</scope>
</reference>